<organism evidence="14 15">
    <name type="scientific">Nemorincola caseinilytica</name>
    <dbReference type="NCBI Taxonomy" id="2054315"/>
    <lineage>
        <taxon>Bacteria</taxon>
        <taxon>Pseudomonadati</taxon>
        <taxon>Bacteroidota</taxon>
        <taxon>Chitinophagia</taxon>
        <taxon>Chitinophagales</taxon>
        <taxon>Chitinophagaceae</taxon>
        <taxon>Nemorincola</taxon>
    </lineage>
</organism>
<comment type="catalytic activity">
    <reaction evidence="12">
        <text>a hydroperoxide + [thioredoxin]-dithiol = an alcohol + [thioredoxin]-disulfide + H2O</text>
        <dbReference type="Rhea" id="RHEA:62620"/>
        <dbReference type="Rhea" id="RHEA-COMP:10698"/>
        <dbReference type="Rhea" id="RHEA-COMP:10700"/>
        <dbReference type="ChEBI" id="CHEBI:15377"/>
        <dbReference type="ChEBI" id="CHEBI:29950"/>
        <dbReference type="ChEBI" id="CHEBI:30879"/>
        <dbReference type="ChEBI" id="CHEBI:35924"/>
        <dbReference type="ChEBI" id="CHEBI:50058"/>
        <dbReference type="EC" id="1.11.1.24"/>
    </reaction>
</comment>
<keyword evidence="4 14" id="KW-0575">Peroxidase</keyword>
<evidence type="ECO:0000259" key="13">
    <source>
        <dbReference type="PROSITE" id="PS51352"/>
    </source>
</evidence>
<evidence type="ECO:0000256" key="12">
    <source>
        <dbReference type="ARBA" id="ARBA00049091"/>
    </source>
</evidence>
<evidence type="ECO:0000256" key="5">
    <source>
        <dbReference type="ARBA" id="ARBA00022862"/>
    </source>
</evidence>
<evidence type="ECO:0000256" key="10">
    <source>
        <dbReference type="ARBA" id="ARBA00038489"/>
    </source>
</evidence>
<feature type="domain" description="Thioredoxin" evidence="13">
    <location>
        <begin position="2"/>
        <end position="152"/>
    </location>
</feature>
<comment type="caution">
    <text evidence="14">The sequence shown here is derived from an EMBL/GenBank/DDBJ whole genome shotgun (WGS) entry which is preliminary data.</text>
</comment>
<dbReference type="EMBL" id="BAABFA010000008">
    <property type="protein sequence ID" value="GAA4463500.1"/>
    <property type="molecule type" value="Genomic_DNA"/>
</dbReference>
<proteinExistence type="inferred from homology"/>
<dbReference type="PANTHER" id="PTHR42801">
    <property type="entry name" value="THIOREDOXIN-DEPENDENT PEROXIDE REDUCTASE"/>
    <property type="match status" value="1"/>
</dbReference>
<accession>A0ABP8N994</accession>
<keyword evidence="15" id="KW-1185">Reference proteome</keyword>
<evidence type="ECO:0000256" key="7">
    <source>
        <dbReference type="ARBA" id="ARBA00023157"/>
    </source>
</evidence>
<dbReference type="InterPro" id="IPR036249">
    <property type="entry name" value="Thioredoxin-like_sf"/>
</dbReference>
<evidence type="ECO:0000256" key="6">
    <source>
        <dbReference type="ARBA" id="ARBA00023002"/>
    </source>
</evidence>
<keyword evidence="7" id="KW-1015">Disulfide bond</keyword>
<dbReference type="NCBIfam" id="NF006960">
    <property type="entry name" value="PRK09437.1"/>
    <property type="match status" value="1"/>
</dbReference>
<evidence type="ECO:0000313" key="14">
    <source>
        <dbReference type="EMBL" id="GAA4463500.1"/>
    </source>
</evidence>
<evidence type="ECO:0000256" key="3">
    <source>
        <dbReference type="ARBA" id="ARBA00013017"/>
    </source>
</evidence>
<evidence type="ECO:0000256" key="4">
    <source>
        <dbReference type="ARBA" id="ARBA00022559"/>
    </source>
</evidence>
<keyword evidence="8" id="KW-0676">Redox-active center</keyword>
<dbReference type="PROSITE" id="PS51352">
    <property type="entry name" value="THIOREDOXIN_2"/>
    <property type="match status" value="1"/>
</dbReference>
<dbReference type="GO" id="GO:0004601">
    <property type="term" value="F:peroxidase activity"/>
    <property type="evidence" value="ECO:0007669"/>
    <property type="project" value="UniProtKB-KW"/>
</dbReference>
<evidence type="ECO:0000256" key="1">
    <source>
        <dbReference type="ARBA" id="ARBA00003330"/>
    </source>
</evidence>
<dbReference type="SUPFAM" id="SSF52833">
    <property type="entry name" value="Thioredoxin-like"/>
    <property type="match status" value="1"/>
</dbReference>
<evidence type="ECO:0000256" key="2">
    <source>
        <dbReference type="ARBA" id="ARBA00011245"/>
    </source>
</evidence>
<comment type="function">
    <text evidence="1">Thiol-specific peroxidase that catalyzes the reduction of hydrogen peroxide and organic hydroperoxides to water and alcohols, respectively. Plays a role in cell protection against oxidative stress by detoxifying peroxides and as sensor of hydrogen peroxide-mediated signaling events.</text>
</comment>
<dbReference type="Proteomes" id="UP001500067">
    <property type="component" value="Unassembled WGS sequence"/>
</dbReference>
<reference evidence="15" key="1">
    <citation type="journal article" date="2019" name="Int. J. Syst. Evol. Microbiol.">
        <title>The Global Catalogue of Microorganisms (GCM) 10K type strain sequencing project: providing services to taxonomists for standard genome sequencing and annotation.</title>
        <authorList>
            <consortium name="The Broad Institute Genomics Platform"/>
            <consortium name="The Broad Institute Genome Sequencing Center for Infectious Disease"/>
            <person name="Wu L."/>
            <person name="Ma J."/>
        </authorList>
    </citation>
    <scope>NUCLEOTIDE SEQUENCE [LARGE SCALE GENOMIC DNA]</scope>
    <source>
        <strain evidence="15">JCM 32105</strain>
    </source>
</reference>
<dbReference type="InterPro" id="IPR000866">
    <property type="entry name" value="AhpC/TSA"/>
</dbReference>
<keyword evidence="5" id="KW-0049">Antioxidant</keyword>
<comment type="subunit">
    <text evidence="2">Monomer.</text>
</comment>
<protein>
    <recommendedName>
        <fullName evidence="3">thioredoxin-dependent peroxiredoxin</fullName>
        <ecNumber evidence="3">1.11.1.24</ecNumber>
    </recommendedName>
    <alternativeName>
        <fullName evidence="9">Thioredoxin peroxidase</fullName>
    </alternativeName>
    <alternativeName>
        <fullName evidence="11">Thioredoxin-dependent peroxiredoxin Bcp</fullName>
    </alternativeName>
</protein>
<dbReference type="Gene3D" id="3.40.30.10">
    <property type="entry name" value="Glutaredoxin"/>
    <property type="match status" value="1"/>
</dbReference>
<dbReference type="InterPro" id="IPR050924">
    <property type="entry name" value="Peroxiredoxin_BCP/PrxQ"/>
</dbReference>
<name>A0ABP8N994_9BACT</name>
<dbReference type="PANTHER" id="PTHR42801:SF4">
    <property type="entry name" value="AHPC_TSA FAMILY PROTEIN"/>
    <property type="match status" value="1"/>
</dbReference>
<comment type="similarity">
    <text evidence="10">Belongs to the peroxiredoxin family. BCP/PrxQ subfamily.</text>
</comment>
<dbReference type="RefSeq" id="WP_345080074.1">
    <property type="nucleotide sequence ID" value="NZ_BAABFA010000008.1"/>
</dbReference>
<evidence type="ECO:0000313" key="15">
    <source>
        <dbReference type="Proteomes" id="UP001500067"/>
    </source>
</evidence>
<dbReference type="PIRSF" id="PIRSF000239">
    <property type="entry name" value="AHPC"/>
    <property type="match status" value="1"/>
</dbReference>
<sequence>MLQQGDKAPAFRAVDQDGKLHTLKDYKGQKIAIYFYPQDDTETCTKQACNLRDNIGALRDKGIVVLGVSPDTEKSHKKFETKFSLPFTLLVDTDLKMAKAFGVWAWKKFMGREYWGILRTTFLINEKGRIDHVIERVISKTHAQQIIEKWGL</sequence>
<keyword evidence="6" id="KW-0560">Oxidoreductase</keyword>
<evidence type="ECO:0000256" key="11">
    <source>
        <dbReference type="ARBA" id="ARBA00042639"/>
    </source>
</evidence>
<dbReference type="Pfam" id="PF00578">
    <property type="entry name" value="AhpC-TSA"/>
    <property type="match status" value="1"/>
</dbReference>
<gene>
    <name evidence="14" type="primary">bcp</name>
    <name evidence="14" type="ORF">GCM10023093_12090</name>
</gene>
<evidence type="ECO:0000256" key="8">
    <source>
        <dbReference type="ARBA" id="ARBA00023284"/>
    </source>
</evidence>
<dbReference type="InterPro" id="IPR013766">
    <property type="entry name" value="Thioredoxin_domain"/>
</dbReference>
<dbReference type="CDD" id="cd03017">
    <property type="entry name" value="PRX_BCP"/>
    <property type="match status" value="1"/>
</dbReference>
<dbReference type="InterPro" id="IPR024706">
    <property type="entry name" value="Peroxiredoxin_AhpC-typ"/>
</dbReference>
<dbReference type="EC" id="1.11.1.24" evidence="3"/>
<evidence type="ECO:0000256" key="9">
    <source>
        <dbReference type="ARBA" id="ARBA00032824"/>
    </source>
</evidence>